<dbReference type="Pfam" id="PF01048">
    <property type="entry name" value="PNP_UDP_1"/>
    <property type="match status" value="1"/>
</dbReference>
<name>A0AAV9WSG7_9PEZI</name>
<organism evidence="2 3">
    <name type="scientific">Orbilia ellipsospora</name>
    <dbReference type="NCBI Taxonomy" id="2528407"/>
    <lineage>
        <taxon>Eukaryota</taxon>
        <taxon>Fungi</taxon>
        <taxon>Dikarya</taxon>
        <taxon>Ascomycota</taxon>
        <taxon>Pezizomycotina</taxon>
        <taxon>Orbiliomycetes</taxon>
        <taxon>Orbiliales</taxon>
        <taxon>Orbiliaceae</taxon>
        <taxon>Orbilia</taxon>
    </lineage>
</organism>
<dbReference type="Gene3D" id="3.40.50.1580">
    <property type="entry name" value="Nucleoside phosphorylase domain"/>
    <property type="match status" value="1"/>
</dbReference>
<reference evidence="2 3" key="1">
    <citation type="submission" date="2019-10" db="EMBL/GenBank/DDBJ databases">
        <authorList>
            <person name="Palmer J.M."/>
        </authorList>
    </citation>
    <scope>NUCLEOTIDE SEQUENCE [LARGE SCALE GENOMIC DNA]</scope>
    <source>
        <strain evidence="2 3">TWF694</strain>
    </source>
</reference>
<accession>A0AAV9WSG7</accession>
<comment type="caution">
    <text evidence="2">The sequence shown here is derived from an EMBL/GenBank/DDBJ whole genome shotgun (WGS) entry which is preliminary data.</text>
</comment>
<dbReference type="GO" id="GO:0009116">
    <property type="term" value="P:nucleoside metabolic process"/>
    <property type="evidence" value="ECO:0007669"/>
    <property type="project" value="InterPro"/>
</dbReference>
<dbReference type="EMBL" id="JAVHJO010000019">
    <property type="protein sequence ID" value="KAK6523269.1"/>
    <property type="molecule type" value="Genomic_DNA"/>
</dbReference>
<evidence type="ECO:0000259" key="1">
    <source>
        <dbReference type="Pfam" id="PF01048"/>
    </source>
</evidence>
<protein>
    <recommendedName>
        <fullName evidence="1">Nucleoside phosphorylase domain-containing protein</fullName>
    </recommendedName>
</protein>
<dbReference type="GO" id="GO:0003824">
    <property type="term" value="F:catalytic activity"/>
    <property type="evidence" value="ECO:0007669"/>
    <property type="project" value="InterPro"/>
</dbReference>
<dbReference type="InterPro" id="IPR000845">
    <property type="entry name" value="Nucleoside_phosphorylase_d"/>
</dbReference>
<dbReference type="AlphaFoldDB" id="A0AAV9WSG7"/>
<feature type="domain" description="Nucleoside phosphorylase" evidence="1">
    <location>
        <begin position="9"/>
        <end position="122"/>
    </location>
</feature>
<dbReference type="Proteomes" id="UP001365542">
    <property type="component" value="Unassembled WGS sequence"/>
</dbReference>
<dbReference type="PANTHER" id="PTHR46082:SF6">
    <property type="entry name" value="AAA+ ATPASE DOMAIN-CONTAINING PROTEIN-RELATED"/>
    <property type="match status" value="1"/>
</dbReference>
<evidence type="ECO:0000313" key="3">
    <source>
        <dbReference type="Proteomes" id="UP001365542"/>
    </source>
</evidence>
<gene>
    <name evidence="2" type="ORF">TWF694_006158</name>
</gene>
<keyword evidence="3" id="KW-1185">Reference proteome</keyword>
<proteinExistence type="predicted"/>
<dbReference type="InterPro" id="IPR053137">
    <property type="entry name" value="NLR-like"/>
</dbReference>
<dbReference type="InterPro" id="IPR035994">
    <property type="entry name" value="Nucleoside_phosphorylase_sf"/>
</dbReference>
<evidence type="ECO:0000313" key="2">
    <source>
        <dbReference type="EMBL" id="KAK6523269.1"/>
    </source>
</evidence>
<dbReference type="SUPFAM" id="SSF53167">
    <property type="entry name" value="Purine and uridine phosphorylases"/>
    <property type="match status" value="1"/>
</dbReference>
<sequence length="371" mass="41473">MSSNLDDCEICIICALPIEARAILAAFEVNDEKVDLKKAQGDKNSYMMGKIGSHKVVLVSMPGMGKVAAAATATTLQQSFKKIKLALLVGICGGVPEKVRLGDVIIGKQVVQYDFGRQYETGFERKTNPEDSLGRQPPEIRAFVSKLESNKENLQEKLSEHLAAILPTSGIENIKSLKDDLYPADYWHIHRSSKDCQNGSTPSETSEDANKQCQDNVYACESARDYTCEELKCDTEILDHRMRRREKPLMHFGSIASGDKVIRSATVRDEIAKKDNIIAFDMEAAGVWEYLPCVFIKSVCDYADSHKNKKWQEYAAIVAAASVKAVVAQWNTTKGGLPEYQIKNQWINNDSTKVMFQTDHVINHGTQHFQF</sequence>
<dbReference type="PANTHER" id="PTHR46082">
    <property type="entry name" value="ATP/GTP-BINDING PROTEIN-RELATED"/>
    <property type="match status" value="1"/>
</dbReference>